<reference evidence="1 2" key="1">
    <citation type="journal article" date="2016" name="Genome Announc.">
        <title>Draft Genome Sequence of Paenibacillus amylolyticus Heshi-A3, Isolated from Fermented Rice Bran in a Japanese Fermented Seafood Dish.</title>
        <authorList>
            <person name="Akuzawa S."/>
            <person name="Nagaoka J."/>
            <person name="Kanekatsu M."/>
            <person name="Kubota E."/>
            <person name="Ohtake R."/>
            <person name="Suzuki T."/>
            <person name="Kanesaki Y."/>
        </authorList>
    </citation>
    <scope>NUCLEOTIDE SEQUENCE [LARGE SCALE GENOMIC DNA]</scope>
    <source>
        <strain evidence="1 2">Heshi-A3</strain>
    </source>
</reference>
<protein>
    <submittedName>
        <fullName evidence="1">Uncharacterized protein</fullName>
    </submittedName>
</protein>
<evidence type="ECO:0000313" key="1">
    <source>
        <dbReference type="EMBL" id="GAS84105.1"/>
    </source>
</evidence>
<sequence>MNYDEKRMHTGEVFITRVERLLDTQAHFYHHCSQLHDMLVHVLKREPNVKLFE</sequence>
<reference evidence="2" key="2">
    <citation type="submission" date="2016-01" db="EMBL/GenBank/DDBJ databases">
        <title>Draft Genome Sequence of Paenibacillus amylolyticus Heshi-A3 that Was Isolated from Fermented Rice Bran with Aging Salted Mackerel, Which Was Named Heshiko as Traditional Fermented Seafood in Japan.</title>
        <authorList>
            <person name="Akuzawa S."/>
            <person name="Nakagawa J."/>
            <person name="Kanekatsu T."/>
            <person name="Kubota E."/>
            <person name="Ohtake R."/>
            <person name="Suzuki T."/>
            <person name="Kanesaki Y."/>
        </authorList>
    </citation>
    <scope>NUCLEOTIDE SEQUENCE [LARGE SCALE GENOMIC DNA]</scope>
    <source>
        <strain evidence="2">Heshi-A3</strain>
    </source>
</reference>
<proteinExistence type="predicted"/>
<gene>
    <name evidence="1" type="ORF">PAHA3_4208</name>
</gene>
<comment type="caution">
    <text evidence="1">The sequence shown here is derived from an EMBL/GenBank/DDBJ whole genome shotgun (WGS) entry which is preliminary data.</text>
</comment>
<organism evidence="1 2">
    <name type="scientific">Paenibacillus amylolyticus</name>
    <dbReference type="NCBI Taxonomy" id="1451"/>
    <lineage>
        <taxon>Bacteria</taxon>
        <taxon>Bacillati</taxon>
        <taxon>Bacillota</taxon>
        <taxon>Bacilli</taxon>
        <taxon>Bacillales</taxon>
        <taxon>Paenibacillaceae</taxon>
        <taxon>Paenibacillus</taxon>
    </lineage>
</organism>
<name>A0A124DYG0_PAEAM</name>
<accession>A0A124DYG0</accession>
<dbReference type="Proteomes" id="UP000069697">
    <property type="component" value="Unassembled WGS sequence"/>
</dbReference>
<dbReference type="AlphaFoldDB" id="A0A124DYG0"/>
<evidence type="ECO:0000313" key="2">
    <source>
        <dbReference type="Proteomes" id="UP000069697"/>
    </source>
</evidence>
<dbReference type="EMBL" id="BCNV01000005">
    <property type="protein sequence ID" value="GAS84105.1"/>
    <property type="molecule type" value="Genomic_DNA"/>
</dbReference>